<sequence length="96" mass="10143">MSSLSQVYKLLLGLTELFFGIPFLGGAIILAHLWAPLGGLILLHIVGAVFAYAGGKAVWGHVFGIIGNVLAFIPVLGMILHICIGLTVFTQGLRNT</sequence>
<evidence type="ECO:0000313" key="2">
    <source>
        <dbReference type="EMBL" id="GER69649.1"/>
    </source>
</evidence>
<proteinExistence type="predicted"/>
<name>A0A5J4JE53_9BACI</name>
<keyword evidence="1" id="KW-0472">Membrane</keyword>
<dbReference type="RefSeq" id="WP_151679643.1">
    <property type="nucleotide sequence ID" value="NZ_BKZP01000015.1"/>
</dbReference>
<keyword evidence="3" id="KW-1185">Reference proteome</keyword>
<organism evidence="2 3">
    <name type="scientific">Weizmannia acidilactici</name>
    <dbReference type="NCBI Taxonomy" id="2607726"/>
    <lineage>
        <taxon>Bacteria</taxon>
        <taxon>Bacillati</taxon>
        <taxon>Bacillota</taxon>
        <taxon>Bacilli</taxon>
        <taxon>Bacillales</taxon>
        <taxon>Bacillaceae</taxon>
        <taxon>Heyndrickxia</taxon>
    </lineage>
</organism>
<dbReference type="Proteomes" id="UP000391919">
    <property type="component" value="Unassembled WGS sequence"/>
</dbReference>
<protein>
    <submittedName>
        <fullName evidence="2">Uncharacterized protein</fullName>
    </submittedName>
</protein>
<feature type="transmembrane region" description="Helical" evidence="1">
    <location>
        <begin position="65"/>
        <end position="89"/>
    </location>
</feature>
<gene>
    <name evidence="2" type="ORF">BpJC7_09520</name>
</gene>
<feature type="transmembrane region" description="Helical" evidence="1">
    <location>
        <begin position="34"/>
        <end position="53"/>
    </location>
</feature>
<evidence type="ECO:0000313" key="3">
    <source>
        <dbReference type="Proteomes" id="UP000391919"/>
    </source>
</evidence>
<dbReference type="EMBL" id="BKZQ01000009">
    <property type="protein sequence ID" value="GER69649.1"/>
    <property type="molecule type" value="Genomic_DNA"/>
</dbReference>
<reference evidence="2 3" key="1">
    <citation type="submission" date="2019-09" db="EMBL/GenBank/DDBJ databases">
        <title>Draft genome sequence of Bacillus sp. JC-7.</title>
        <authorList>
            <person name="Tanaka N."/>
            <person name="Shiwa Y."/>
            <person name="Fujita N."/>
            <person name="Tanasupawat S."/>
        </authorList>
    </citation>
    <scope>NUCLEOTIDE SEQUENCE [LARGE SCALE GENOMIC DNA]</scope>
    <source>
        <strain evidence="2 3">JC-7</strain>
    </source>
</reference>
<comment type="caution">
    <text evidence="2">The sequence shown here is derived from an EMBL/GenBank/DDBJ whole genome shotgun (WGS) entry which is preliminary data.</text>
</comment>
<dbReference type="AlphaFoldDB" id="A0A5J4JE53"/>
<keyword evidence="1" id="KW-1133">Transmembrane helix</keyword>
<feature type="transmembrane region" description="Helical" evidence="1">
    <location>
        <begin position="7"/>
        <end position="28"/>
    </location>
</feature>
<evidence type="ECO:0000256" key="1">
    <source>
        <dbReference type="SAM" id="Phobius"/>
    </source>
</evidence>
<keyword evidence="1" id="KW-0812">Transmembrane</keyword>
<accession>A0A5J4JE53</accession>